<dbReference type="GO" id="GO:0005739">
    <property type="term" value="C:mitochondrion"/>
    <property type="evidence" value="ECO:0007669"/>
    <property type="project" value="TreeGrafter"/>
</dbReference>
<dbReference type="PANTHER" id="PTHR13338:SF4">
    <property type="entry name" value="NADH DEHYDROGENASE [UBIQUINONE] 1 ALPHA SUBCOMPLEX ASSEMBLY FACTOR 4"/>
    <property type="match status" value="1"/>
</dbReference>
<dbReference type="Pfam" id="PF06784">
    <property type="entry name" value="UPF0240"/>
    <property type="match status" value="1"/>
</dbReference>
<dbReference type="AlphaFoldDB" id="A0A069DPB5"/>
<reference evidence="1" key="1">
    <citation type="journal article" date="2015" name="J. Med. Entomol.">
        <title>A Deep Insight Into the Sialotranscriptome of the Chagas Disease Vector, Panstrongylus megistus (Hemiptera: Heteroptera).</title>
        <authorList>
            <person name="Ribeiro J.M."/>
            <person name="Schwarz A."/>
            <person name="Francischetti I.M."/>
        </authorList>
    </citation>
    <scope>NUCLEOTIDE SEQUENCE</scope>
    <source>
        <tissue evidence="1">Salivary glands</tissue>
    </source>
</reference>
<name>A0A069DPB5_9HEMI</name>
<dbReference type="EMBL" id="GBGD01003011">
    <property type="protein sequence ID" value="JAC85878.1"/>
    <property type="molecule type" value="mRNA"/>
</dbReference>
<accession>A0A069DPB5</accession>
<dbReference type="GO" id="GO:0032981">
    <property type="term" value="P:mitochondrial respiratory chain complex I assembly"/>
    <property type="evidence" value="ECO:0007669"/>
    <property type="project" value="InterPro"/>
</dbReference>
<dbReference type="PANTHER" id="PTHR13338">
    <property type="entry name" value="UPF0240 PROTEIN"/>
    <property type="match status" value="1"/>
</dbReference>
<dbReference type="InterPro" id="IPR009622">
    <property type="entry name" value="NDUFAF4"/>
</dbReference>
<evidence type="ECO:0000313" key="1">
    <source>
        <dbReference type="EMBL" id="JAC85878.1"/>
    </source>
</evidence>
<sequence>MGKVLSVLNRQINRFNAENRAHRILSKDKPIPAPKHPSTSKQINEYLSETTEIRNDLMMKHKQLDENLKKVYVISHRTVNEMLSKPSDMARLPKSRKTVEDSELGYQEPECIPVGYITLKQAMKILVDHQEDSKKYNASFFSSQYNLNAEDAENLLKYFSCFKIHIPEKAVIPGGKDKIFLRPAIAQEKQEVKKIDVQK</sequence>
<protein>
    <submittedName>
        <fullName evidence="1">Hipothetical protein</fullName>
    </submittedName>
</protein>
<proteinExistence type="evidence at transcript level"/>
<organism evidence="1">
    <name type="scientific">Panstrongylus megistus</name>
    <dbReference type="NCBI Taxonomy" id="65343"/>
    <lineage>
        <taxon>Eukaryota</taxon>
        <taxon>Metazoa</taxon>
        <taxon>Ecdysozoa</taxon>
        <taxon>Arthropoda</taxon>
        <taxon>Hexapoda</taxon>
        <taxon>Insecta</taxon>
        <taxon>Pterygota</taxon>
        <taxon>Neoptera</taxon>
        <taxon>Paraneoptera</taxon>
        <taxon>Hemiptera</taxon>
        <taxon>Heteroptera</taxon>
        <taxon>Panheteroptera</taxon>
        <taxon>Cimicomorpha</taxon>
        <taxon>Reduviidae</taxon>
        <taxon>Triatominae</taxon>
        <taxon>Panstrongylus</taxon>
    </lineage>
</organism>